<dbReference type="NCBIfam" id="TIGR02605">
    <property type="entry name" value="CxxC_CxxC_SSSS"/>
    <property type="match status" value="1"/>
</dbReference>
<dbReference type="OrthoDB" id="9813321at2"/>
<dbReference type="SMART" id="SM00834">
    <property type="entry name" value="CxxC_CXXC_SSSS"/>
    <property type="match status" value="1"/>
</dbReference>
<dbReference type="Proteomes" id="UP000295344">
    <property type="component" value="Unassembled WGS sequence"/>
</dbReference>
<dbReference type="InterPro" id="IPR013429">
    <property type="entry name" value="Regulatory_FmdB_Zinc_ribbon"/>
</dbReference>
<proteinExistence type="predicted"/>
<organism evidence="3 4">
    <name type="scientific">Amnibacterium kyonggiense</name>
    <dbReference type="NCBI Taxonomy" id="595671"/>
    <lineage>
        <taxon>Bacteria</taxon>
        <taxon>Bacillati</taxon>
        <taxon>Actinomycetota</taxon>
        <taxon>Actinomycetes</taxon>
        <taxon>Micrococcales</taxon>
        <taxon>Microbacteriaceae</taxon>
        <taxon>Amnibacterium</taxon>
    </lineage>
</organism>
<dbReference type="PANTHER" id="PTHR34404:SF2">
    <property type="entry name" value="CONSERVED SERINE RICH PROTEIN"/>
    <property type="match status" value="1"/>
</dbReference>
<evidence type="ECO:0000259" key="2">
    <source>
        <dbReference type="SMART" id="SM00834"/>
    </source>
</evidence>
<feature type="compositionally biased region" description="Low complexity" evidence="1">
    <location>
        <begin position="58"/>
        <end position="67"/>
    </location>
</feature>
<sequence length="106" mass="10485">MPVYAYKCRDCGTPLEVHQEFSDAPLTECPVCGGALRKQYGSIGVTFNGSGFYRTDSRAGSGDGAAAKPAESKGDSAKPAAAKSDAGAAKPAASSSASSGSSSSSA</sequence>
<reference evidence="3 4" key="1">
    <citation type="submission" date="2019-03" db="EMBL/GenBank/DDBJ databases">
        <title>Genomic Encyclopedia of Archaeal and Bacterial Type Strains, Phase II (KMG-II): from individual species to whole genera.</title>
        <authorList>
            <person name="Goeker M."/>
        </authorList>
    </citation>
    <scope>NUCLEOTIDE SEQUENCE [LARGE SCALE GENOMIC DNA]</scope>
    <source>
        <strain evidence="3 4">DSM 24782</strain>
    </source>
</reference>
<name>A0A4R7FRQ5_9MICO</name>
<gene>
    <name evidence="3" type="ORF">CLV52_1000</name>
</gene>
<evidence type="ECO:0000256" key="1">
    <source>
        <dbReference type="SAM" id="MobiDB-lite"/>
    </source>
</evidence>
<feature type="compositionally biased region" description="Low complexity" evidence="1">
    <location>
        <begin position="77"/>
        <end position="106"/>
    </location>
</feature>
<protein>
    <submittedName>
        <fullName evidence="3">Putative FmdB family regulatory protein</fullName>
    </submittedName>
</protein>
<accession>A0A4R7FRQ5</accession>
<dbReference type="PANTHER" id="PTHR34404">
    <property type="entry name" value="REGULATORY PROTEIN, FMDB FAMILY"/>
    <property type="match status" value="1"/>
</dbReference>
<evidence type="ECO:0000313" key="4">
    <source>
        <dbReference type="Proteomes" id="UP000295344"/>
    </source>
</evidence>
<dbReference type="RefSeq" id="WP_133765159.1">
    <property type="nucleotide sequence ID" value="NZ_BAAARP010000001.1"/>
</dbReference>
<feature type="region of interest" description="Disordered" evidence="1">
    <location>
        <begin position="54"/>
        <end position="106"/>
    </location>
</feature>
<dbReference type="AlphaFoldDB" id="A0A4R7FRQ5"/>
<dbReference type="Pfam" id="PF09723">
    <property type="entry name" value="Zn_ribbon_8"/>
    <property type="match status" value="1"/>
</dbReference>
<evidence type="ECO:0000313" key="3">
    <source>
        <dbReference type="EMBL" id="TDS80436.1"/>
    </source>
</evidence>
<comment type="caution">
    <text evidence="3">The sequence shown here is derived from an EMBL/GenBank/DDBJ whole genome shotgun (WGS) entry which is preliminary data.</text>
</comment>
<keyword evidence="4" id="KW-1185">Reference proteome</keyword>
<dbReference type="EMBL" id="SOAM01000001">
    <property type="protein sequence ID" value="TDS80436.1"/>
    <property type="molecule type" value="Genomic_DNA"/>
</dbReference>
<feature type="domain" description="Putative regulatory protein FmdB zinc ribbon" evidence="2">
    <location>
        <begin position="1"/>
        <end position="41"/>
    </location>
</feature>